<dbReference type="EMBL" id="JBHULH010000003">
    <property type="protein sequence ID" value="MFD2567146.1"/>
    <property type="molecule type" value="Genomic_DNA"/>
</dbReference>
<keyword evidence="1" id="KW-0732">Signal</keyword>
<gene>
    <name evidence="2" type="ORF">ACFSRZ_07155</name>
</gene>
<dbReference type="RefSeq" id="WP_379665855.1">
    <property type="nucleotide sequence ID" value="NZ_JBHULH010000003.1"/>
</dbReference>
<feature type="signal peptide" evidence="1">
    <location>
        <begin position="1"/>
        <end position="18"/>
    </location>
</feature>
<proteinExistence type="predicted"/>
<evidence type="ECO:0000256" key="1">
    <source>
        <dbReference type="SAM" id="SignalP"/>
    </source>
</evidence>
<keyword evidence="3" id="KW-1185">Reference proteome</keyword>
<organism evidence="2 3">
    <name type="scientific">Pseudotenacibaculum haliotis</name>
    <dbReference type="NCBI Taxonomy" id="1862138"/>
    <lineage>
        <taxon>Bacteria</taxon>
        <taxon>Pseudomonadati</taxon>
        <taxon>Bacteroidota</taxon>
        <taxon>Flavobacteriia</taxon>
        <taxon>Flavobacteriales</taxon>
        <taxon>Flavobacteriaceae</taxon>
        <taxon>Pseudotenacibaculum</taxon>
    </lineage>
</organism>
<evidence type="ECO:0000313" key="2">
    <source>
        <dbReference type="EMBL" id="MFD2567146.1"/>
    </source>
</evidence>
<feature type="chain" id="PRO_5047148510" description="Adhesin domain-containing protein" evidence="1">
    <location>
        <begin position="19"/>
        <end position="216"/>
    </location>
</feature>
<sequence>MKHSILLLFFLFSVALSAQQKIVRTVKSNAPYVEVKTDGIDNLVIEESDSDELEMIIYDADGLGVIDDFTCNDFNCVLSIKTELKIENPITNKINQFPLAPPSNVSAVVKIPKNKKVTVYGETIDVQTQGYEGILRILIDKGNVRIKGIKGITEVELFTGTVFAAVHQNALDIKTRKGRISLNEETQKSPYRKKKKKAHKLVVRSINANVVLTERS</sequence>
<evidence type="ECO:0000313" key="3">
    <source>
        <dbReference type="Proteomes" id="UP001597508"/>
    </source>
</evidence>
<reference evidence="3" key="1">
    <citation type="journal article" date="2019" name="Int. J. Syst. Evol. Microbiol.">
        <title>The Global Catalogue of Microorganisms (GCM) 10K type strain sequencing project: providing services to taxonomists for standard genome sequencing and annotation.</title>
        <authorList>
            <consortium name="The Broad Institute Genomics Platform"/>
            <consortium name="The Broad Institute Genome Sequencing Center for Infectious Disease"/>
            <person name="Wu L."/>
            <person name="Ma J."/>
        </authorList>
    </citation>
    <scope>NUCLEOTIDE SEQUENCE [LARGE SCALE GENOMIC DNA]</scope>
    <source>
        <strain evidence="3">KCTC 52127</strain>
    </source>
</reference>
<evidence type="ECO:0008006" key="4">
    <source>
        <dbReference type="Google" id="ProtNLM"/>
    </source>
</evidence>
<dbReference type="Proteomes" id="UP001597508">
    <property type="component" value="Unassembled WGS sequence"/>
</dbReference>
<comment type="caution">
    <text evidence="2">The sequence shown here is derived from an EMBL/GenBank/DDBJ whole genome shotgun (WGS) entry which is preliminary data.</text>
</comment>
<protein>
    <recommendedName>
        <fullName evidence="4">Adhesin domain-containing protein</fullName>
    </recommendedName>
</protein>
<accession>A0ABW5LST6</accession>
<name>A0ABW5LST6_9FLAO</name>